<dbReference type="OrthoDB" id="237405at2"/>
<sequence>MKTLLVIIISLLLSITSISANETSPLKVGFTAGNPEVTSINAITFGPEGILFIGDSKSAQVVAIDLSAHAKTDNSKVRIDKLDQQIADMLGAAIDQIQITDMVVNPENNNIYISVMHGSGNPLLLRVENNALKTVALDNVSFTKSEITDPVSNEAKDRRGRQLRRWAVADIKYTNGKVLLSGLSNKEFASTFRSIDFPFNKKQNYGSLEIYHAAHGKYETHAPIKTFLTADISGVTHIVAAYTCTPLVVFPMSDVKPGEHTKGRTIAELGSGNSPLDIVEVKSDNAHYLLISNSNRPLMRLDFDDLESFKASLTEPVTIKGAAVGVDYVNMPFVNVQQLDAYDKGFVMIQRESSGNLALKHGSSWWLSK</sequence>
<dbReference type="STRING" id="570521.SAMN04488508_101531"/>
<evidence type="ECO:0000313" key="3">
    <source>
        <dbReference type="Proteomes" id="UP000184432"/>
    </source>
</evidence>
<reference evidence="3" key="1">
    <citation type="submission" date="2016-11" db="EMBL/GenBank/DDBJ databases">
        <authorList>
            <person name="Varghese N."/>
            <person name="Submissions S."/>
        </authorList>
    </citation>
    <scope>NUCLEOTIDE SEQUENCE [LARGE SCALE GENOMIC DNA]</scope>
    <source>
        <strain evidence="3">DSM 22623</strain>
    </source>
</reference>
<dbReference type="SUPFAM" id="SSF63825">
    <property type="entry name" value="YWTD domain"/>
    <property type="match status" value="1"/>
</dbReference>
<name>A0A1M6AY73_9FLAO</name>
<protein>
    <recommendedName>
        <fullName evidence="4">DNA-binding beta-propeller fold protein YncE</fullName>
    </recommendedName>
</protein>
<evidence type="ECO:0000256" key="1">
    <source>
        <dbReference type="SAM" id="SignalP"/>
    </source>
</evidence>
<feature type="signal peptide" evidence="1">
    <location>
        <begin position="1"/>
        <end position="20"/>
    </location>
</feature>
<dbReference type="Proteomes" id="UP000184432">
    <property type="component" value="Unassembled WGS sequence"/>
</dbReference>
<organism evidence="2 3">
    <name type="scientific">Aquimarina spongiae</name>
    <dbReference type="NCBI Taxonomy" id="570521"/>
    <lineage>
        <taxon>Bacteria</taxon>
        <taxon>Pseudomonadati</taxon>
        <taxon>Bacteroidota</taxon>
        <taxon>Flavobacteriia</taxon>
        <taxon>Flavobacteriales</taxon>
        <taxon>Flavobacteriaceae</taxon>
        <taxon>Aquimarina</taxon>
    </lineage>
</organism>
<keyword evidence="3" id="KW-1185">Reference proteome</keyword>
<gene>
    <name evidence="2" type="ORF">SAMN04488508_101531</name>
</gene>
<dbReference type="AlphaFoldDB" id="A0A1M6AY73"/>
<evidence type="ECO:0000313" key="2">
    <source>
        <dbReference type="EMBL" id="SHI41268.1"/>
    </source>
</evidence>
<feature type="chain" id="PRO_5012838845" description="DNA-binding beta-propeller fold protein YncE" evidence="1">
    <location>
        <begin position="21"/>
        <end position="369"/>
    </location>
</feature>
<evidence type="ECO:0008006" key="4">
    <source>
        <dbReference type="Google" id="ProtNLM"/>
    </source>
</evidence>
<proteinExistence type="predicted"/>
<accession>A0A1M6AY73</accession>
<dbReference type="EMBL" id="FQYP01000001">
    <property type="protein sequence ID" value="SHI41268.1"/>
    <property type="molecule type" value="Genomic_DNA"/>
</dbReference>
<keyword evidence="1" id="KW-0732">Signal</keyword>
<dbReference type="RefSeq" id="WP_084549368.1">
    <property type="nucleotide sequence ID" value="NZ_FQYP01000001.1"/>
</dbReference>